<accession>A0AAU7VQE6</accession>
<dbReference type="InterPro" id="IPR001453">
    <property type="entry name" value="MoaB/Mog_dom"/>
</dbReference>
<dbReference type="Pfam" id="PF00994">
    <property type="entry name" value="MoCF_biosynth"/>
    <property type="match status" value="1"/>
</dbReference>
<reference evidence="3" key="2">
    <citation type="submission" date="2024-06" db="EMBL/GenBank/DDBJ databases">
        <authorList>
            <person name="Petrova K.O."/>
            <person name="Toshchakov S.V."/>
            <person name="Boltjanskaja Y.V."/>
            <person name="Kevbrin V."/>
        </authorList>
    </citation>
    <scope>NUCLEOTIDE SEQUENCE</scope>
    <source>
        <strain evidence="3">Z-910T</strain>
    </source>
</reference>
<dbReference type="InterPro" id="IPR008135">
    <property type="entry name" value="Competence-induced_CinA"/>
</dbReference>
<dbReference type="Pfam" id="PF18146">
    <property type="entry name" value="CinA_KH"/>
    <property type="match status" value="1"/>
</dbReference>
<dbReference type="Gene3D" id="3.90.950.20">
    <property type="entry name" value="CinA-like"/>
    <property type="match status" value="1"/>
</dbReference>
<dbReference type="PANTHER" id="PTHR13939">
    <property type="entry name" value="NICOTINAMIDE-NUCLEOTIDE AMIDOHYDROLASE PNCC"/>
    <property type="match status" value="1"/>
</dbReference>
<proteinExistence type="inferred from homology"/>
<comment type="similarity">
    <text evidence="1">Belongs to the CinA family.</text>
</comment>
<dbReference type="NCBIfam" id="TIGR00199">
    <property type="entry name" value="PncC_domain"/>
    <property type="match status" value="1"/>
</dbReference>
<dbReference type="InterPro" id="IPR008136">
    <property type="entry name" value="CinA_C"/>
</dbReference>
<dbReference type="AlphaFoldDB" id="A0AAU7VQE6"/>
<dbReference type="InterPro" id="IPR050101">
    <property type="entry name" value="CinA"/>
</dbReference>
<evidence type="ECO:0000256" key="1">
    <source>
        <dbReference type="HAMAP-Rule" id="MF_00226"/>
    </source>
</evidence>
<dbReference type="CDD" id="cd00885">
    <property type="entry name" value="cinA"/>
    <property type="match status" value="1"/>
</dbReference>
<dbReference type="SUPFAM" id="SSF53218">
    <property type="entry name" value="Molybdenum cofactor biosynthesis proteins"/>
    <property type="match status" value="1"/>
</dbReference>
<dbReference type="NCBIfam" id="NF001813">
    <property type="entry name" value="PRK00549.1"/>
    <property type="match status" value="1"/>
</dbReference>
<feature type="domain" description="MoaB/Mog" evidence="2">
    <location>
        <begin position="4"/>
        <end position="171"/>
    </location>
</feature>
<dbReference type="HAMAP" id="MF_00226_B">
    <property type="entry name" value="CinA_B"/>
    <property type="match status" value="1"/>
</dbReference>
<reference evidence="3" key="1">
    <citation type="journal article" date="2013" name="Extremophiles">
        <title>Proteinivorax tanatarense gen. nov., sp. nov., an anaerobic, haloalkaliphilic, proteolytic bacterium isolated from a decaying algal bloom, and proposal of Proteinivoraceae fam. nov.</title>
        <authorList>
            <person name="Kevbrin V."/>
            <person name="Boltyanskaya Y."/>
            <person name="Zhilina T."/>
            <person name="Kolganova T."/>
            <person name="Lavrentjeva E."/>
            <person name="Kuznetsov B."/>
        </authorList>
    </citation>
    <scope>NUCLEOTIDE SEQUENCE</scope>
    <source>
        <strain evidence="3">Z-910T</strain>
    </source>
</reference>
<dbReference type="SUPFAM" id="SSF142433">
    <property type="entry name" value="CinA-like"/>
    <property type="match status" value="1"/>
</dbReference>
<name>A0AAU7VQE6_9FIRM</name>
<dbReference type="NCBIfam" id="TIGR00200">
    <property type="entry name" value="cinA_nterm"/>
    <property type="match status" value="1"/>
</dbReference>
<protein>
    <recommendedName>
        <fullName evidence="1">Putative competence-damage inducible protein</fullName>
    </recommendedName>
</protein>
<dbReference type="PANTHER" id="PTHR13939:SF0">
    <property type="entry name" value="NMN AMIDOHYDROLASE-LIKE PROTEIN YFAY"/>
    <property type="match status" value="1"/>
</dbReference>
<dbReference type="InterPro" id="IPR041424">
    <property type="entry name" value="CinA_KH"/>
</dbReference>
<dbReference type="Gene3D" id="3.40.980.10">
    <property type="entry name" value="MoaB/Mog-like domain"/>
    <property type="match status" value="1"/>
</dbReference>
<dbReference type="PIRSF" id="PIRSF006728">
    <property type="entry name" value="CinA"/>
    <property type="match status" value="1"/>
</dbReference>
<dbReference type="Pfam" id="PF02464">
    <property type="entry name" value="CinA"/>
    <property type="match status" value="1"/>
</dbReference>
<dbReference type="EMBL" id="CP158367">
    <property type="protein sequence ID" value="XBX76294.1"/>
    <property type="molecule type" value="Genomic_DNA"/>
</dbReference>
<dbReference type="RefSeq" id="WP_350345028.1">
    <property type="nucleotide sequence ID" value="NZ_CP158367.1"/>
</dbReference>
<dbReference type="NCBIfam" id="TIGR00177">
    <property type="entry name" value="molyb_syn"/>
    <property type="match status" value="1"/>
</dbReference>
<gene>
    <name evidence="1" type="primary">cinA</name>
    <name evidence="3" type="ORF">PRVXT_001479</name>
</gene>
<dbReference type="SMART" id="SM00852">
    <property type="entry name" value="MoCF_biosynth"/>
    <property type="match status" value="1"/>
</dbReference>
<dbReference type="InterPro" id="IPR036653">
    <property type="entry name" value="CinA-like_C"/>
</dbReference>
<evidence type="ECO:0000313" key="3">
    <source>
        <dbReference type="EMBL" id="XBX76294.1"/>
    </source>
</evidence>
<dbReference type="InterPro" id="IPR036425">
    <property type="entry name" value="MoaB/Mog-like_dom_sf"/>
</dbReference>
<sequence length="408" mass="45072">MKTEIINVGSEILLGDILNTNARYLSSVLNKLGCSIYYHTSVGDNQKRLKKLINLALERSELIVLTGGLGPTLDDITREITSEALEIPLEHNPKIAEEINCYFKERGITMPKNNLRQAKVPRDARILHNSNGTAPGLLIETKNNIIVLLPGPPNELKAVVEESLLPLDLFKPMDSIVSTTIKTYGIGESQLVEKIEDLIQTQSNPTIAPLAKEDGVHIRLTYKGNQQYASHYFSKYKKRIDERLGNYIWGYDNQQLNQLIIDRCAQKKLNLSTVESCTSGAVSSLLTDVSGSSKVFWGGNIVYTDNCKKEFLSLNSDIPNGGVDKDITEQLAGQLYIKSGCDICLAVTGALGPSTPHNNVSVGDVFISTILKGNLKTSKFKFRGSRETIKSRVVYAALFKVLKEINTL</sequence>
<evidence type="ECO:0000259" key="2">
    <source>
        <dbReference type="SMART" id="SM00852"/>
    </source>
</evidence>
<dbReference type="Gene3D" id="3.30.70.2860">
    <property type="match status" value="1"/>
</dbReference>
<organism evidence="3">
    <name type="scientific">Proteinivorax tanatarense</name>
    <dbReference type="NCBI Taxonomy" id="1260629"/>
    <lineage>
        <taxon>Bacteria</taxon>
        <taxon>Bacillati</taxon>
        <taxon>Bacillota</taxon>
        <taxon>Clostridia</taxon>
        <taxon>Eubacteriales</taxon>
        <taxon>Proteinivoracaceae</taxon>
        <taxon>Proteinivorax</taxon>
    </lineage>
</organism>